<keyword evidence="3" id="KW-1185">Reference proteome</keyword>
<reference evidence="2" key="1">
    <citation type="submission" date="2020-03" db="EMBL/GenBank/DDBJ databases">
        <title>Castanea mollissima Vanexum genome sequencing.</title>
        <authorList>
            <person name="Staton M."/>
        </authorList>
    </citation>
    <scope>NUCLEOTIDE SEQUENCE</scope>
    <source>
        <tissue evidence="2">Leaf</tissue>
    </source>
</reference>
<protein>
    <submittedName>
        <fullName evidence="2">Uncharacterized protein</fullName>
    </submittedName>
</protein>
<dbReference type="Proteomes" id="UP000737018">
    <property type="component" value="Unassembled WGS sequence"/>
</dbReference>
<dbReference type="EMBL" id="JRKL02004822">
    <property type="protein sequence ID" value="KAF3951693.1"/>
    <property type="molecule type" value="Genomic_DNA"/>
</dbReference>
<comment type="caution">
    <text evidence="2">The sequence shown here is derived from an EMBL/GenBank/DDBJ whole genome shotgun (WGS) entry which is preliminary data.</text>
</comment>
<evidence type="ECO:0000256" key="1">
    <source>
        <dbReference type="SAM" id="MobiDB-lite"/>
    </source>
</evidence>
<gene>
    <name evidence="2" type="ORF">CMV_022683</name>
</gene>
<feature type="region of interest" description="Disordered" evidence="1">
    <location>
        <begin position="104"/>
        <end position="123"/>
    </location>
</feature>
<dbReference type="AlphaFoldDB" id="A0A8J4QJ38"/>
<dbReference type="OrthoDB" id="10477880at2759"/>
<organism evidence="2 3">
    <name type="scientific">Castanea mollissima</name>
    <name type="common">Chinese chestnut</name>
    <dbReference type="NCBI Taxonomy" id="60419"/>
    <lineage>
        <taxon>Eukaryota</taxon>
        <taxon>Viridiplantae</taxon>
        <taxon>Streptophyta</taxon>
        <taxon>Embryophyta</taxon>
        <taxon>Tracheophyta</taxon>
        <taxon>Spermatophyta</taxon>
        <taxon>Magnoliopsida</taxon>
        <taxon>eudicotyledons</taxon>
        <taxon>Gunneridae</taxon>
        <taxon>Pentapetalae</taxon>
        <taxon>rosids</taxon>
        <taxon>fabids</taxon>
        <taxon>Fagales</taxon>
        <taxon>Fagaceae</taxon>
        <taxon>Castanea</taxon>
    </lineage>
</organism>
<evidence type="ECO:0000313" key="3">
    <source>
        <dbReference type="Proteomes" id="UP000737018"/>
    </source>
</evidence>
<evidence type="ECO:0000313" key="2">
    <source>
        <dbReference type="EMBL" id="KAF3951693.1"/>
    </source>
</evidence>
<proteinExistence type="predicted"/>
<accession>A0A8J4QJ38</accession>
<name>A0A8J4QJ38_9ROSI</name>
<sequence>MSHGVGTLSSRPWAIEASAVDCWAIGEPNPSLFKMFMVVVAKGFERVLKGLRVCFVDLVKRLRNGLEIPPNKSAVLERVAHKILYLILEPDVSDGGGNLMFRGEELASNPSPGSNGDGGGFKLQTEIGSEGEDAQRFQSARGDQVAQELNPEVRIEEEKGPADQCTSACQNVNQPVSASFHNFQDQLDEIDGELTRYDDTGEETRAELVIQNSGVGSQAVGPTNFLKNLFFSIRAR</sequence>